<name>A0AAN7H0K1_9PEZI</name>
<gene>
    <name evidence="1" type="ORF">QBC38DRAFT_280181</name>
</gene>
<organism evidence="1 2">
    <name type="scientific">Podospora fimiseda</name>
    <dbReference type="NCBI Taxonomy" id="252190"/>
    <lineage>
        <taxon>Eukaryota</taxon>
        <taxon>Fungi</taxon>
        <taxon>Dikarya</taxon>
        <taxon>Ascomycota</taxon>
        <taxon>Pezizomycotina</taxon>
        <taxon>Sordariomycetes</taxon>
        <taxon>Sordariomycetidae</taxon>
        <taxon>Sordariales</taxon>
        <taxon>Podosporaceae</taxon>
        <taxon>Podospora</taxon>
    </lineage>
</organism>
<accession>A0AAN7H0K1</accession>
<comment type="caution">
    <text evidence="1">The sequence shown here is derived from an EMBL/GenBank/DDBJ whole genome shotgun (WGS) entry which is preliminary data.</text>
</comment>
<reference evidence="1" key="1">
    <citation type="journal article" date="2023" name="Mol. Phylogenet. Evol.">
        <title>Genome-scale phylogeny and comparative genomics of the fungal order Sordariales.</title>
        <authorList>
            <person name="Hensen N."/>
            <person name="Bonometti L."/>
            <person name="Westerberg I."/>
            <person name="Brannstrom I.O."/>
            <person name="Guillou S."/>
            <person name="Cros-Aarteil S."/>
            <person name="Calhoun S."/>
            <person name="Haridas S."/>
            <person name="Kuo A."/>
            <person name="Mondo S."/>
            <person name="Pangilinan J."/>
            <person name="Riley R."/>
            <person name="LaButti K."/>
            <person name="Andreopoulos B."/>
            <person name="Lipzen A."/>
            <person name="Chen C."/>
            <person name="Yan M."/>
            <person name="Daum C."/>
            <person name="Ng V."/>
            <person name="Clum A."/>
            <person name="Steindorff A."/>
            <person name="Ohm R.A."/>
            <person name="Martin F."/>
            <person name="Silar P."/>
            <person name="Natvig D.O."/>
            <person name="Lalanne C."/>
            <person name="Gautier V."/>
            <person name="Ament-Velasquez S.L."/>
            <person name="Kruys A."/>
            <person name="Hutchinson M.I."/>
            <person name="Powell A.J."/>
            <person name="Barry K."/>
            <person name="Miller A.N."/>
            <person name="Grigoriev I.V."/>
            <person name="Debuchy R."/>
            <person name="Gladieux P."/>
            <person name="Hiltunen Thoren M."/>
            <person name="Johannesson H."/>
        </authorList>
    </citation>
    <scope>NUCLEOTIDE SEQUENCE</scope>
    <source>
        <strain evidence="1">CBS 990.96</strain>
    </source>
</reference>
<reference evidence="1" key="2">
    <citation type="submission" date="2023-05" db="EMBL/GenBank/DDBJ databases">
        <authorList>
            <consortium name="Lawrence Berkeley National Laboratory"/>
            <person name="Steindorff A."/>
            <person name="Hensen N."/>
            <person name="Bonometti L."/>
            <person name="Westerberg I."/>
            <person name="Brannstrom I.O."/>
            <person name="Guillou S."/>
            <person name="Cros-Aarteil S."/>
            <person name="Calhoun S."/>
            <person name="Haridas S."/>
            <person name="Kuo A."/>
            <person name="Mondo S."/>
            <person name="Pangilinan J."/>
            <person name="Riley R."/>
            <person name="Labutti K."/>
            <person name="Andreopoulos B."/>
            <person name="Lipzen A."/>
            <person name="Chen C."/>
            <person name="Yanf M."/>
            <person name="Daum C."/>
            <person name="Ng V."/>
            <person name="Clum A."/>
            <person name="Ohm R."/>
            <person name="Martin F."/>
            <person name="Silar P."/>
            <person name="Natvig D."/>
            <person name="Lalanne C."/>
            <person name="Gautier V."/>
            <person name="Ament-Velasquez S.L."/>
            <person name="Kruys A."/>
            <person name="Hutchinson M.I."/>
            <person name="Powell A.J."/>
            <person name="Barry K."/>
            <person name="Miller A.N."/>
            <person name="Grigoriev I.V."/>
            <person name="Debuchy R."/>
            <person name="Gladieux P."/>
            <person name="Thoren M.H."/>
            <person name="Johannesson H."/>
        </authorList>
    </citation>
    <scope>NUCLEOTIDE SEQUENCE</scope>
    <source>
        <strain evidence="1">CBS 990.96</strain>
    </source>
</reference>
<evidence type="ECO:0000313" key="2">
    <source>
        <dbReference type="Proteomes" id="UP001301958"/>
    </source>
</evidence>
<dbReference type="Proteomes" id="UP001301958">
    <property type="component" value="Unassembled WGS sequence"/>
</dbReference>
<protein>
    <submittedName>
        <fullName evidence="1">Uncharacterized protein</fullName>
    </submittedName>
</protein>
<evidence type="ECO:0000313" key="1">
    <source>
        <dbReference type="EMBL" id="KAK4225064.1"/>
    </source>
</evidence>
<dbReference type="EMBL" id="MU865376">
    <property type="protein sequence ID" value="KAK4225064.1"/>
    <property type="molecule type" value="Genomic_DNA"/>
</dbReference>
<keyword evidence="2" id="KW-1185">Reference proteome</keyword>
<sequence>MALNRESLLILAEDKYNGHPFRFNHFLIGDGERKLFRHWRLTSDQESSSRKNHLHYIPCLIYALLKADRRVYPPHGTPGKPRCYLSRNLGSSFLKLPTVKCPERLTCWFSEILTVSSTPVARRPRTLRRFPQLVCRHYCPRRNGILTDPLKAPIEPGQPSLGSSFATPIFIMSCGGSKLCLPCIMMKKGAGLQCQPPSCPPKESKHINSSNALSP</sequence>
<dbReference type="AlphaFoldDB" id="A0AAN7H0K1"/>
<proteinExistence type="predicted"/>